<sequence>MVQLAAFLGNPGKQYERNRHNAGWMLAEALPFFPSLSWQKKYKGSYASREGVHYLKPETFMNGSGESVQAAAAFFKIKIEEIIIIHDELELPLGTVSLKFSGGLGGHNGLRSMKSSFGSADFWRLRVGIGRPGSRQPGEGGKPGSEADGAVYDWVLSDFSAEELEILNPTLDAAAGLLLQTFSCEPDTLLPQWAKKKLK</sequence>
<dbReference type="GO" id="GO:0000049">
    <property type="term" value="F:tRNA binding"/>
    <property type="evidence" value="ECO:0007669"/>
    <property type="project" value="UniProtKB-UniRule"/>
</dbReference>
<feature type="site" description="Stabilizes the basic form of H active site to accept a proton" evidence="7">
    <location>
        <position position="87"/>
    </location>
</feature>
<keyword evidence="2 7" id="KW-0820">tRNA-binding</keyword>
<dbReference type="PROSITE" id="PS01195">
    <property type="entry name" value="PEPT_TRNA_HYDROL_1"/>
    <property type="match status" value="1"/>
</dbReference>
<dbReference type="AlphaFoldDB" id="K7PFK0"/>
<dbReference type="GO" id="GO:0005737">
    <property type="term" value="C:cytoplasm"/>
    <property type="evidence" value="ECO:0007669"/>
    <property type="project" value="UniProtKB-SubCell"/>
</dbReference>
<evidence type="ECO:0000313" key="10">
    <source>
        <dbReference type="EMBL" id="AFK83723.1"/>
    </source>
</evidence>
<dbReference type="PANTHER" id="PTHR17224">
    <property type="entry name" value="PEPTIDYL-TRNA HYDROLASE"/>
    <property type="match status" value="1"/>
</dbReference>
<feature type="binding site" evidence="7">
    <location>
        <position position="108"/>
    </location>
    <ligand>
        <name>tRNA</name>
        <dbReference type="ChEBI" id="CHEBI:17843"/>
    </ligand>
</feature>
<evidence type="ECO:0000256" key="1">
    <source>
        <dbReference type="ARBA" id="ARBA00013260"/>
    </source>
</evidence>
<dbReference type="EC" id="3.1.1.29" evidence="1 7"/>
<feature type="binding site" evidence="7">
    <location>
        <position position="15"/>
    </location>
    <ligand>
        <name>tRNA</name>
        <dbReference type="ChEBI" id="CHEBI:17843"/>
    </ligand>
</feature>
<feature type="binding site" evidence="7">
    <location>
        <position position="60"/>
    </location>
    <ligand>
        <name>tRNA</name>
        <dbReference type="ChEBI" id="CHEBI:17843"/>
    </ligand>
</feature>
<name>K7PFK0_9BACT</name>
<comment type="subcellular location">
    <subcellularLocation>
        <location evidence="7">Cytoplasm</location>
    </subcellularLocation>
</comment>
<comment type="function">
    <text evidence="7">Hydrolyzes ribosome-free peptidyl-tRNAs (with 1 or more amino acids incorporated), which drop off the ribosome during protein synthesis, or as a result of ribosome stalling.</text>
</comment>
<evidence type="ECO:0000256" key="8">
    <source>
        <dbReference type="RuleBase" id="RU000673"/>
    </source>
</evidence>
<comment type="subunit">
    <text evidence="7">Monomer.</text>
</comment>
<dbReference type="SUPFAM" id="SSF53178">
    <property type="entry name" value="Peptidyl-tRNA hydrolase-like"/>
    <property type="match status" value="1"/>
</dbReference>
<dbReference type="NCBIfam" id="TIGR00447">
    <property type="entry name" value="pth"/>
    <property type="match status" value="1"/>
</dbReference>
<keyword evidence="4 7" id="KW-0694">RNA-binding</keyword>
<reference evidence="10" key="1">
    <citation type="submission" date="2011-10" db="EMBL/GenBank/DDBJ databases">
        <authorList>
            <person name="Ning L."/>
        </authorList>
    </citation>
    <scope>NUCLEOTIDE SEQUENCE</scope>
</reference>
<evidence type="ECO:0000256" key="9">
    <source>
        <dbReference type="RuleBase" id="RU004320"/>
    </source>
</evidence>
<gene>
    <name evidence="7" type="primary">pth</name>
</gene>
<dbReference type="PANTHER" id="PTHR17224:SF1">
    <property type="entry name" value="PEPTIDYL-TRNA HYDROLASE"/>
    <property type="match status" value="1"/>
</dbReference>
<comment type="similarity">
    <text evidence="5 7 9">Belongs to the PTH family.</text>
</comment>
<reference evidence="10" key="2">
    <citation type="journal article" date="2013" name="Biotechnol. Bioeng.">
        <title>Biochemical characterization and crystal structure of a GH10 xylanase from termite gut bacteria reveal a novel structural feature and significance of its bacterial Ig-like domain.</title>
        <authorList>
            <person name="Han Q."/>
            <person name="Liu N."/>
            <person name="Robinson H."/>
            <person name="Cao L."/>
            <person name="Qian C."/>
            <person name="Wang Q."/>
            <person name="Xie L."/>
            <person name="Ding H."/>
            <person name="Wang Q."/>
            <person name="Huang Y."/>
            <person name="Li J."/>
            <person name="Zhou Z."/>
        </authorList>
    </citation>
    <scope>NUCLEOTIDE SEQUENCE</scope>
</reference>
<feature type="binding site" evidence="7">
    <location>
        <position position="62"/>
    </location>
    <ligand>
        <name>tRNA</name>
        <dbReference type="ChEBI" id="CHEBI:17843"/>
    </ligand>
</feature>
<protein>
    <recommendedName>
        <fullName evidence="6 7">Peptidyl-tRNA hydrolase</fullName>
        <shortName evidence="7">Pth</shortName>
        <ecNumber evidence="1 7">3.1.1.29</ecNumber>
    </recommendedName>
</protein>
<dbReference type="GO" id="GO:0004045">
    <property type="term" value="F:peptidyl-tRNA hydrolase activity"/>
    <property type="evidence" value="ECO:0007669"/>
    <property type="project" value="UniProtKB-UniRule"/>
</dbReference>
<evidence type="ECO:0000256" key="7">
    <source>
        <dbReference type="HAMAP-Rule" id="MF_00083"/>
    </source>
</evidence>
<keyword evidence="7" id="KW-0963">Cytoplasm</keyword>
<organism evidence="10">
    <name type="scientific">uncultured bacterium 35A20</name>
    <dbReference type="NCBI Taxonomy" id="1194347"/>
    <lineage>
        <taxon>Bacteria</taxon>
        <taxon>environmental samples</taxon>
    </lineage>
</organism>
<evidence type="ECO:0000256" key="5">
    <source>
        <dbReference type="ARBA" id="ARBA00038063"/>
    </source>
</evidence>
<dbReference type="PROSITE" id="PS01196">
    <property type="entry name" value="PEPT_TRNA_HYDROL_2"/>
    <property type="match status" value="1"/>
</dbReference>
<evidence type="ECO:0000256" key="6">
    <source>
        <dbReference type="ARBA" id="ARBA00050038"/>
    </source>
</evidence>
<dbReference type="GO" id="GO:0006515">
    <property type="term" value="P:protein quality control for misfolded or incompletely synthesized proteins"/>
    <property type="evidence" value="ECO:0007669"/>
    <property type="project" value="UniProtKB-UniRule"/>
</dbReference>
<dbReference type="GO" id="GO:0072344">
    <property type="term" value="P:rescue of stalled ribosome"/>
    <property type="evidence" value="ECO:0007669"/>
    <property type="project" value="UniProtKB-UniRule"/>
</dbReference>
<keyword evidence="3 7" id="KW-0378">Hydrolase</keyword>
<comment type="function">
    <text evidence="7">Catalyzes the release of premature peptidyl moieties from peptidyl-tRNA molecules trapped in stalled 50S ribosomal subunits, and thus maintains levels of free tRNAs and 50S ribosomes.</text>
</comment>
<feature type="active site" description="Proton acceptor" evidence="7">
    <location>
        <position position="20"/>
    </location>
</feature>
<proteinExistence type="inferred from homology"/>
<evidence type="ECO:0000256" key="4">
    <source>
        <dbReference type="ARBA" id="ARBA00022884"/>
    </source>
</evidence>
<feature type="site" description="Discriminates between blocked and unblocked aminoacyl-tRNA" evidence="7">
    <location>
        <position position="10"/>
    </location>
</feature>
<dbReference type="InterPro" id="IPR001328">
    <property type="entry name" value="Pept_tRNA_hydro"/>
</dbReference>
<comment type="catalytic activity">
    <reaction evidence="7 8">
        <text>an N-acyl-L-alpha-aminoacyl-tRNA + H2O = an N-acyl-L-amino acid + a tRNA + H(+)</text>
        <dbReference type="Rhea" id="RHEA:54448"/>
        <dbReference type="Rhea" id="RHEA-COMP:10123"/>
        <dbReference type="Rhea" id="RHEA-COMP:13883"/>
        <dbReference type="ChEBI" id="CHEBI:15377"/>
        <dbReference type="ChEBI" id="CHEBI:15378"/>
        <dbReference type="ChEBI" id="CHEBI:59874"/>
        <dbReference type="ChEBI" id="CHEBI:78442"/>
        <dbReference type="ChEBI" id="CHEBI:138191"/>
        <dbReference type="EC" id="3.1.1.29"/>
    </reaction>
</comment>
<dbReference type="InterPro" id="IPR018171">
    <property type="entry name" value="Pept_tRNA_hydro_CS"/>
</dbReference>
<dbReference type="EMBL" id="JN903693">
    <property type="protein sequence ID" value="AFK83723.1"/>
    <property type="molecule type" value="Genomic_DNA"/>
</dbReference>
<dbReference type="Pfam" id="PF01195">
    <property type="entry name" value="Pept_tRNA_hydro"/>
    <property type="match status" value="1"/>
</dbReference>
<evidence type="ECO:0000256" key="2">
    <source>
        <dbReference type="ARBA" id="ARBA00022555"/>
    </source>
</evidence>
<dbReference type="InterPro" id="IPR036416">
    <property type="entry name" value="Pept_tRNA_hydro_sf"/>
</dbReference>
<dbReference type="Gene3D" id="3.40.50.1470">
    <property type="entry name" value="Peptidyl-tRNA hydrolase"/>
    <property type="match status" value="1"/>
</dbReference>
<dbReference type="CDD" id="cd00462">
    <property type="entry name" value="PTH"/>
    <property type="match status" value="1"/>
</dbReference>
<dbReference type="HAMAP" id="MF_00083">
    <property type="entry name" value="Pept_tRNA_hydro_bact"/>
    <property type="match status" value="1"/>
</dbReference>
<accession>K7PFK0</accession>
<evidence type="ECO:0000256" key="3">
    <source>
        <dbReference type="ARBA" id="ARBA00022801"/>
    </source>
</evidence>